<reference evidence="6" key="3">
    <citation type="submission" date="2025-04" db="UniProtKB">
        <authorList>
            <consortium name="RefSeq"/>
        </authorList>
    </citation>
    <scope>IDENTIFICATION</scope>
    <source>
        <strain evidence="6">CBS 781.70</strain>
    </source>
</reference>
<keyword evidence="5" id="KW-1185">Reference proteome</keyword>
<proteinExistence type="predicted"/>
<dbReference type="GeneID" id="54422282"/>
<dbReference type="RefSeq" id="XP_033537181.1">
    <property type="nucleotide sequence ID" value="XM_033681712.1"/>
</dbReference>
<evidence type="ECO:0000256" key="1">
    <source>
        <dbReference type="SAM" id="MobiDB-lite"/>
    </source>
</evidence>
<evidence type="ECO:0000313" key="6">
    <source>
        <dbReference type="RefSeq" id="XP_033537181.1"/>
    </source>
</evidence>
<feature type="domain" description="DUF7923" evidence="2">
    <location>
        <begin position="123"/>
        <end position="307"/>
    </location>
</feature>
<name>A0A6G1GCC4_9PEZI</name>
<evidence type="ECO:0008006" key="7">
    <source>
        <dbReference type="Google" id="ProtNLM"/>
    </source>
</evidence>
<feature type="region of interest" description="Disordered" evidence="1">
    <location>
        <begin position="88"/>
        <end position="112"/>
    </location>
</feature>
<dbReference type="InterPro" id="IPR057683">
    <property type="entry name" value="DUF7923"/>
</dbReference>
<dbReference type="PANTHER" id="PTHR37543:SF1">
    <property type="entry name" value="CCCH ZINC FINGER DNA BINDING PROTEIN (AFU_ORTHOLOGUE AFUA_5G12760)"/>
    <property type="match status" value="1"/>
</dbReference>
<evidence type="ECO:0000259" key="3">
    <source>
        <dbReference type="Pfam" id="PF25543"/>
    </source>
</evidence>
<organism evidence="4">
    <name type="scientific">Eremomyces bilateralis CBS 781.70</name>
    <dbReference type="NCBI Taxonomy" id="1392243"/>
    <lineage>
        <taxon>Eukaryota</taxon>
        <taxon>Fungi</taxon>
        <taxon>Dikarya</taxon>
        <taxon>Ascomycota</taxon>
        <taxon>Pezizomycotina</taxon>
        <taxon>Dothideomycetes</taxon>
        <taxon>Dothideomycetes incertae sedis</taxon>
        <taxon>Eremomycetales</taxon>
        <taxon>Eremomycetaceae</taxon>
        <taxon>Eremomyces</taxon>
    </lineage>
</organism>
<dbReference type="Pfam" id="PF25540">
    <property type="entry name" value="DUF7923"/>
    <property type="match status" value="1"/>
</dbReference>
<dbReference type="EMBL" id="ML975151">
    <property type="protein sequence ID" value="KAF1815550.1"/>
    <property type="molecule type" value="Genomic_DNA"/>
</dbReference>
<dbReference type="InterPro" id="IPR057654">
    <property type="entry name" value="Znf-CCCH_tandem"/>
</dbReference>
<reference evidence="4 6" key="1">
    <citation type="submission" date="2020-01" db="EMBL/GenBank/DDBJ databases">
        <authorList>
            <consortium name="DOE Joint Genome Institute"/>
            <person name="Haridas S."/>
            <person name="Albert R."/>
            <person name="Binder M."/>
            <person name="Bloem J."/>
            <person name="Labutti K."/>
            <person name="Salamov A."/>
            <person name="Andreopoulos B."/>
            <person name="Baker S.E."/>
            <person name="Barry K."/>
            <person name="Bills G."/>
            <person name="Bluhm B.H."/>
            <person name="Cannon C."/>
            <person name="Castanera R."/>
            <person name="Culley D.E."/>
            <person name="Daum C."/>
            <person name="Ezra D."/>
            <person name="Gonzalez J.B."/>
            <person name="Henrissat B."/>
            <person name="Kuo A."/>
            <person name="Liang C."/>
            <person name="Lipzen A."/>
            <person name="Lutzoni F."/>
            <person name="Magnuson J."/>
            <person name="Mondo S."/>
            <person name="Nolan M."/>
            <person name="Ohm R."/>
            <person name="Pangilinan J."/>
            <person name="Park H.-J."/>
            <person name="Ramirez L."/>
            <person name="Alfaro M."/>
            <person name="Sun H."/>
            <person name="Tritt A."/>
            <person name="Yoshinaga Y."/>
            <person name="Zwiers L.-H."/>
            <person name="Turgeon B.G."/>
            <person name="Goodwin S.B."/>
            <person name="Spatafora J.W."/>
            <person name="Crous P.W."/>
            <person name="Grigoriev I.V."/>
        </authorList>
    </citation>
    <scope>NUCLEOTIDE SEQUENCE</scope>
    <source>
        <strain evidence="4 6">CBS 781.70</strain>
    </source>
</reference>
<evidence type="ECO:0000313" key="5">
    <source>
        <dbReference type="Proteomes" id="UP000504638"/>
    </source>
</evidence>
<gene>
    <name evidence="4 6" type="ORF">P152DRAFT_479469</name>
</gene>
<dbReference type="PANTHER" id="PTHR37543">
    <property type="entry name" value="CCCH ZINC FINGER DNA BINDING PROTEIN (AFU_ORTHOLOGUE AFUA_5G12760)"/>
    <property type="match status" value="1"/>
</dbReference>
<evidence type="ECO:0000259" key="2">
    <source>
        <dbReference type="Pfam" id="PF25540"/>
    </source>
</evidence>
<dbReference type="OrthoDB" id="3512845at2759"/>
<protein>
    <recommendedName>
        <fullName evidence="7">C3H1-type domain-containing protein</fullName>
    </recommendedName>
</protein>
<dbReference type="AlphaFoldDB" id="A0A6G1GCC4"/>
<sequence length="568" mass="63946">MPGHIEPVAYDMVAFSSTRNGASSGDGTHLATRESPATTYSALQGVQSSGPPSLRLWQRYDVLKRNDAEKNTLIEELIYHYQSLQEKYEKQTDDHDREREANRTLQKREKDRELENRHLHSLMNRDPFALVLLDGDGMIFHERFMREGEDGGRKAANELHNQIAEYVSETLPNFSTGGEARIVCRLYANLSGLAETCRRAGLIATTQDLEEFMKGFTRAKTLFDFVDVGSGKDRADGKIIEHFKLNLYDYHCRQIILGCSHDNGYARTLEEIVQADLIKRITLLEGVPFERELVVLPFRKHKIMNLFRETKILSVPDFTPRAPVFTPGIRAAVMHPPGFITASPPGYRSSSALAMRPVENGYPFAAPRFSSQEFPSLAENKAPTSFAEAVKAPTPPPTLSFPIPLKATATVFTPKSNISRASSADGGKPFWPIDFPEDIPRNRKGQRIDVPVVPYDKDLVNKIKALKLCNIWFLRGDCPYYADCTHQHQYEPSRSEMDALRICARMAPCQWGSLCDEMKCIYGHVCPAPKAKSHADGSHGKTCIFGSECRFGPEMHDIDKNIVRFMTV</sequence>
<accession>A0A6G1GCC4</accession>
<reference evidence="6" key="2">
    <citation type="submission" date="2020-04" db="EMBL/GenBank/DDBJ databases">
        <authorList>
            <consortium name="NCBI Genome Project"/>
        </authorList>
    </citation>
    <scope>NUCLEOTIDE SEQUENCE</scope>
    <source>
        <strain evidence="6">CBS 781.70</strain>
    </source>
</reference>
<dbReference type="Pfam" id="PF25543">
    <property type="entry name" value="zf-CCCH_tandem"/>
    <property type="match status" value="1"/>
</dbReference>
<feature type="domain" description="Tandem CCCH zinc finger" evidence="3">
    <location>
        <begin position="499"/>
        <end position="560"/>
    </location>
</feature>
<evidence type="ECO:0000313" key="4">
    <source>
        <dbReference type="EMBL" id="KAF1815550.1"/>
    </source>
</evidence>
<dbReference type="Proteomes" id="UP000504638">
    <property type="component" value="Unplaced"/>
</dbReference>